<keyword evidence="4 6" id="KW-1133">Transmembrane helix</keyword>
<accession>A0A6N2REH0</accession>
<dbReference type="EMBL" id="CACRTG010000001">
    <property type="protein sequence ID" value="VYS79683.1"/>
    <property type="molecule type" value="Genomic_DNA"/>
</dbReference>
<keyword evidence="5 6" id="KW-0472">Membrane</keyword>
<organism evidence="8">
    <name type="scientific">[Clostridium] nexile</name>
    <dbReference type="NCBI Taxonomy" id="29361"/>
    <lineage>
        <taxon>Bacteria</taxon>
        <taxon>Bacillati</taxon>
        <taxon>Bacillota</taxon>
        <taxon>Clostridia</taxon>
        <taxon>Lachnospirales</taxon>
        <taxon>Lachnospiraceae</taxon>
        <taxon>Tyzzerella</taxon>
    </lineage>
</organism>
<evidence type="ECO:0000256" key="4">
    <source>
        <dbReference type="ARBA" id="ARBA00022989"/>
    </source>
</evidence>
<evidence type="ECO:0000256" key="3">
    <source>
        <dbReference type="ARBA" id="ARBA00022692"/>
    </source>
</evidence>
<dbReference type="InterPro" id="IPR018076">
    <property type="entry name" value="T2SS_GspF_dom"/>
</dbReference>
<evidence type="ECO:0000256" key="6">
    <source>
        <dbReference type="SAM" id="Phobius"/>
    </source>
</evidence>
<evidence type="ECO:0000256" key="2">
    <source>
        <dbReference type="ARBA" id="ARBA00022475"/>
    </source>
</evidence>
<proteinExistence type="predicted"/>
<reference evidence="8" key="1">
    <citation type="submission" date="2019-11" db="EMBL/GenBank/DDBJ databases">
        <authorList>
            <person name="Feng L."/>
        </authorList>
    </citation>
    <scope>NUCLEOTIDE SEQUENCE</scope>
    <source>
        <strain evidence="8">CnexileLFYP112</strain>
    </source>
</reference>
<evidence type="ECO:0000259" key="7">
    <source>
        <dbReference type="Pfam" id="PF00482"/>
    </source>
</evidence>
<keyword evidence="2" id="KW-1003">Cell membrane</keyword>
<feature type="transmembrane region" description="Helical" evidence="6">
    <location>
        <begin position="20"/>
        <end position="53"/>
    </location>
</feature>
<feature type="domain" description="Type II secretion system protein GspF" evidence="7">
    <location>
        <begin position="78"/>
        <end position="208"/>
    </location>
</feature>
<sequence length="251" mass="29344">MRYKRKKNYWQQDIRRRDYLLAVLTGSFVILVFSYLFYGTCLCAILLAPYLVYFLKSWEKQWIEKRKNVFQIQFKEAVQSLATALNVGYSVENAMREALKDLQVIYKKDELIVREFRYMVRQLDVNVTMEKVLQEFSQRTGEEDVQTFVTVFVMAKRSGGDMIAIIRNTVQQMSEKADIRREIGTIIVSKKLEFKVMSAIPFGMICYMKFSFPEFMGVLYGNAAGVVIMTICFLGYVIAYEIGKRIVEIEV</sequence>
<dbReference type="Pfam" id="PF00482">
    <property type="entry name" value="T2SSF"/>
    <property type="match status" value="1"/>
</dbReference>
<evidence type="ECO:0000313" key="8">
    <source>
        <dbReference type="EMBL" id="VYS79683.1"/>
    </source>
</evidence>
<evidence type="ECO:0000256" key="1">
    <source>
        <dbReference type="ARBA" id="ARBA00004651"/>
    </source>
</evidence>
<dbReference type="GO" id="GO:0005886">
    <property type="term" value="C:plasma membrane"/>
    <property type="evidence" value="ECO:0007669"/>
    <property type="project" value="UniProtKB-SubCell"/>
</dbReference>
<dbReference type="PANTHER" id="PTHR35007">
    <property type="entry name" value="INTEGRAL MEMBRANE PROTEIN-RELATED"/>
    <property type="match status" value="1"/>
</dbReference>
<comment type="subcellular location">
    <subcellularLocation>
        <location evidence="1">Cell membrane</location>
        <topology evidence="1">Multi-pass membrane protein</topology>
    </subcellularLocation>
</comment>
<keyword evidence="3 6" id="KW-0812">Transmembrane</keyword>
<name>A0A6N2REH0_9FIRM</name>
<gene>
    <name evidence="8" type="ORF">CNLFYP112_00143</name>
</gene>
<feature type="transmembrane region" description="Helical" evidence="6">
    <location>
        <begin position="218"/>
        <end position="239"/>
    </location>
</feature>
<protein>
    <submittedName>
        <fullName evidence="8">Bacterial type II secretion system protein F domain protein</fullName>
    </submittedName>
</protein>
<evidence type="ECO:0000256" key="5">
    <source>
        <dbReference type="ARBA" id="ARBA00023136"/>
    </source>
</evidence>
<dbReference type="PANTHER" id="PTHR35007:SF1">
    <property type="entry name" value="PILUS ASSEMBLY PROTEIN"/>
    <property type="match status" value="1"/>
</dbReference>
<dbReference type="AlphaFoldDB" id="A0A6N2REH0"/>